<gene>
    <name evidence="2" type="ORF">KHQ06_24515</name>
</gene>
<sequence length="312" mass="34618">MTEPHRAAGARNIPADQVGLLQRIQALALRSGQLLQQMYESGGDARTSVQAITEINAVDRDRDLTEIKARAAGVPDEWVDRVRTLGQRGYPWREDQPLPDPAPRARRSTIRRVADDVEQLKDMAAVHATYLHTRPVDDPVSDMEQAVTQQLRRNMAALWMRAGRTAESIGMSTRERAVLWAVTPREWQQRIAHYLVDKDLGELHTRWRGHGDPAIANAARKSLGRLRRAGEHGPEVPLPDMPMPPQQMLNEAHTAFADPDFPDNAHSAAISAAVEAALPDEAPSLEWTAEDPPLSGTSGPQNEHRAESELEP</sequence>
<organism evidence="2 3">
    <name type="scientific">Nocardia tengchongensis</name>
    <dbReference type="NCBI Taxonomy" id="2055889"/>
    <lineage>
        <taxon>Bacteria</taxon>
        <taxon>Bacillati</taxon>
        <taxon>Actinomycetota</taxon>
        <taxon>Actinomycetes</taxon>
        <taxon>Mycobacteriales</taxon>
        <taxon>Nocardiaceae</taxon>
        <taxon>Nocardia</taxon>
    </lineage>
</organism>
<dbReference type="Proteomes" id="UP000683310">
    <property type="component" value="Chromosome"/>
</dbReference>
<name>A0ABX8CHT5_9NOCA</name>
<dbReference type="RefSeq" id="WP_213555558.1">
    <property type="nucleotide sequence ID" value="NZ_JBHZDI010000038.1"/>
</dbReference>
<feature type="compositionally biased region" description="Low complexity" evidence="1">
    <location>
        <begin position="265"/>
        <end position="277"/>
    </location>
</feature>
<feature type="region of interest" description="Disordered" evidence="1">
    <location>
        <begin position="263"/>
        <end position="312"/>
    </location>
</feature>
<evidence type="ECO:0000313" key="3">
    <source>
        <dbReference type="Proteomes" id="UP000683310"/>
    </source>
</evidence>
<keyword evidence="3" id="KW-1185">Reference proteome</keyword>
<accession>A0ABX8CHT5</accession>
<dbReference type="EMBL" id="CP074371">
    <property type="protein sequence ID" value="QVI19526.1"/>
    <property type="molecule type" value="Genomic_DNA"/>
</dbReference>
<evidence type="ECO:0000313" key="2">
    <source>
        <dbReference type="EMBL" id="QVI19526.1"/>
    </source>
</evidence>
<evidence type="ECO:0008006" key="4">
    <source>
        <dbReference type="Google" id="ProtNLM"/>
    </source>
</evidence>
<evidence type="ECO:0000256" key="1">
    <source>
        <dbReference type="SAM" id="MobiDB-lite"/>
    </source>
</evidence>
<feature type="compositionally biased region" description="Basic and acidic residues" evidence="1">
    <location>
        <begin position="302"/>
        <end position="312"/>
    </location>
</feature>
<proteinExistence type="predicted"/>
<reference evidence="2 3" key="1">
    <citation type="submission" date="2021-04" db="EMBL/GenBank/DDBJ databases">
        <title>Nocardia tengchongensis.</title>
        <authorList>
            <person name="Zhuang k."/>
            <person name="Ran Y."/>
            <person name="Li W."/>
        </authorList>
    </citation>
    <scope>NUCLEOTIDE SEQUENCE [LARGE SCALE GENOMIC DNA]</scope>
    <source>
        <strain evidence="2 3">CFH S0057</strain>
    </source>
</reference>
<protein>
    <recommendedName>
        <fullName evidence="4">DUF222 domain-containing protein</fullName>
    </recommendedName>
</protein>